<dbReference type="RefSeq" id="WP_256406674.1">
    <property type="nucleotide sequence ID" value="NZ_CP187152.1"/>
</dbReference>
<evidence type="ECO:0000259" key="5">
    <source>
        <dbReference type="PROSITE" id="PS51900"/>
    </source>
</evidence>
<sequence>MDRNSSTERTLTSLSESFERYLQDKGKGRAGDGGNYRRNAARELERFAGWTAGDRGADDWTGIVPDDADRAPTFEDLDERIFREYARHLAGDRGLKQNTVQTYYRYISAWCGWCVNEGYLEAHYAQRASAMAPLPEDSGRKPGDQQAWTSEQRHALTQHVDARARAAVETYTTLAEDTNLVDKQRARYEALKAARDRALVVVLAYTAVRVGELLRDPNDPRRRGVRWEDLSLEDGSMDVYRKKQQWDAASLPDPVISPLRSYRRLMDPPTERWPVFPTFDQRTLATLVQDELADRGEQPAAIDERRNEYARDLLLTLDEDIRPPSITTDGARSILQRLSDTADIDIDHPKHDYLAPHGGRRGMGEVLVRAFGYTVAARYLDNSEEMVRQRYSHIEAGELGDVATDALEAVDDVDRS</sequence>
<comment type="caution">
    <text evidence="6">The sequence shown here is derived from an EMBL/GenBank/DDBJ whole genome shotgun (WGS) entry which is preliminary data.</text>
</comment>
<evidence type="ECO:0000256" key="4">
    <source>
        <dbReference type="PROSITE-ProRule" id="PRU01248"/>
    </source>
</evidence>
<evidence type="ECO:0000256" key="3">
    <source>
        <dbReference type="ARBA" id="ARBA00023172"/>
    </source>
</evidence>
<evidence type="ECO:0000313" key="6">
    <source>
        <dbReference type="EMBL" id="MFD1632839.1"/>
    </source>
</evidence>
<dbReference type="Gene3D" id="1.10.150.130">
    <property type="match status" value="1"/>
</dbReference>
<proteinExistence type="predicted"/>
<organism evidence="6 7">
    <name type="scientific">Haloplanus ruber</name>
    <dbReference type="NCBI Taxonomy" id="869892"/>
    <lineage>
        <taxon>Archaea</taxon>
        <taxon>Methanobacteriati</taxon>
        <taxon>Methanobacteriota</taxon>
        <taxon>Stenosarchaea group</taxon>
        <taxon>Halobacteria</taxon>
        <taxon>Halobacteriales</taxon>
        <taxon>Haloferacaceae</taxon>
        <taxon>Haloplanus</taxon>
    </lineage>
</organism>
<name>A0ABD6CUM7_9EURY</name>
<dbReference type="InterPro" id="IPR011010">
    <property type="entry name" value="DNA_brk_join_enz"/>
</dbReference>
<evidence type="ECO:0000256" key="2">
    <source>
        <dbReference type="ARBA" id="ARBA00023125"/>
    </source>
</evidence>
<keyword evidence="1" id="KW-0229">DNA integration</keyword>
<keyword evidence="7" id="KW-1185">Reference proteome</keyword>
<dbReference type="InterPro" id="IPR044068">
    <property type="entry name" value="CB"/>
</dbReference>
<dbReference type="GO" id="GO:0003677">
    <property type="term" value="F:DNA binding"/>
    <property type="evidence" value="ECO:0007669"/>
    <property type="project" value="UniProtKB-UniRule"/>
</dbReference>
<protein>
    <submittedName>
        <fullName evidence="6">Tyrosine-type recombinase/integrase</fullName>
    </submittedName>
</protein>
<keyword evidence="3" id="KW-0233">DNA recombination</keyword>
<dbReference type="Proteomes" id="UP001597075">
    <property type="component" value="Unassembled WGS sequence"/>
</dbReference>
<dbReference type="Gene3D" id="1.10.443.10">
    <property type="entry name" value="Intergrase catalytic core"/>
    <property type="match status" value="1"/>
</dbReference>
<dbReference type="GO" id="GO:0015074">
    <property type="term" value="P:DNA integration"/>
    <property type="evidence" value="ECO:0007669"/>
    <property type="project" value="UniProtKB-KW"/>
</dbReference>
<accession>A0ABD6CUM7</accession>
<dbReference type="InterPro" id="IPR013762">
    <property type="entry name" value="Integrase-like_cat_sf"/>
</dbReference>
<dbReference type="PANTHER" id="PTHR30349">
    <property type="entry name" value="PHAGE INTEGRASE-RELATED"/>
    <property type="match status" value="1"/>
</dbReference>
<dbReference type="InterPro" id="IPR050090">
    <property type="entry name" value="Tyrosine_recombinase_XerCD"/>
</dbReference>
<dbReference type="AlphaFoldDB" id="A0ABD6CUM7"/>
<dbReference type="GO" id="GO:0006310">
    <property type="term" value="P:DNA recombination"/>
    <property type="evidence" value="ECO:0007669"/>
    <property type="project" value="UniProtKB-KW"/>
</dbReference>
<keyword evidence="2 4" id="KW-0238">DNA-binding</keyword>
<dbReference type="InterPro" id="IPR010998">
    <property type="entry name" value="Integrase_recombinase_N"/>
</dbReference>
<dbReference type="EMBL" id="JBHUDL010000005">
    <property type="protein sequence ID" value="MFD1632839.1"/>
    <property type="molecule type" value="Genomic_DNA"/>
</dbReference>
<feature type="domain" description="Core-binding (CB)" evidence="5">
    <location>
        <begin position="9"/>
        <end position="115"/>
    </location>
</feature>
<evidence type="ECO:0000256" key="1">
    <source>
        <dbReference type="ARBA" id="ARBA00022908"/>
    </source>
</evidence>
<gene>
    <name evidence="6" type="ORF">ACFSBJ_03685</name>
</gene>
<dbReference type="InterPro" id="IPR025269">
    <property type="entry name" value="SAM-like_dom"/>
</dbReference>
<dbReference type="SUPFAM" id="SSF56349">
    <property type="entry name" value="DNA breaking-rejoining enzymes"/>
    <property type="match status" value="1"/>
</dbReference>
<evidence type="ECO:0000313" key="7">
    <source>
        <dbReference type="Proteomes" id="UP001597075"/>
    </source>
</evidence>
<dbReference type="PANTHER" id="PTHR30349:SF41">
    <property type="entry name" value="INTEGRASE_RECOMBINASE PROTEIN MJ0367-RELATED"/>
    <property type="match status" value="1"/>
</dbReference>
<reference evidence="6 7" key="1">
    <citation type="journal article" date="2019" name="Int. J. Syst. Evol. Microbiol.">
        <title>The Global Catalogue of Microorganisms (GCM) 10K type strain sequencing project: providing services to taxonomists for standard genome sequencing and annotation.</title>
        <authorList>
            <consortium name="The Broad Institute Genomics Platform"/>
            <consortium name="The Broad Institute Genome Sequencing Center for Infectious Disease"/>
            <person name="Wu L."/>
            <person name="Ma J."/>
        </authorList>
    </citation>
    <scope>NUCLEOTIDE SEQUENCE [LARGE SCALE GENOMIC DNA]</scope>
    <source>
        <strain evidence="6 7">CGMCC 1.10594</strain>
    </source>
</reference>
<dbReference type="PROSITE" id="PS51900">
    <property type="entry name" value="CB"/>
    <property type="match status" value="1"/>
</dbReference>
<dbReference type="Pfam" id="PF13102">
    <property type="entry name" value="Phage_int_SAM_5"/>
    <property type="match status" value="1"/>
</dbReference>